<dbReference type="PANTHER" id="PTHR34066">
    <property type="entry name" value="GROWTH FACTOR 2"/>
    <property type="match status" value="1"/>
</dbReference>
<dbReference type="AlphaFoldDB" id="A0A6J5TQJ7"/>
<dbReference type="InterPro" id="IPR013885">
    <property type="entry name" value="DUF1764_euk"/>
</dbReference>
<dbReference type="Pfam" id="PF08576">
    <property type="entry name" value="DUF1764"/>
    <property type="match status" value="1"/>
</dbReference>
<organism evidence="1 2">
    <name type="scientific">Prunus armeniaca</name>
    <name type="common">Apricot</name>
    <name type="synonym">Armeniaca vulgaris</name>
    <dbReference type="NCBI Taxonomy" id="36596"/>
    <lineage>
        <taxon>Eukaryota</taxon>
        <taxon>Viridiplantae</taxon>
        <taxon>Streptophyta</taxon>
        <taxon>Embryophyta</taxon>
        <taxon>Tracheophyta</taxon>
        <taxon>Spermatophyta</taxon>
        <taxon>Magnoliopsida</taxon>
        <taxon>eudicotyledons</taxon>
        <taxon>Gunneridae</taxon>
        <taxon>Pentapetalae</taxon>
        <taxon>rosids</taxon>
        <taxon>fabids</taxon>
        <taxon>Rosales</taxon>
        <taxon>Rosaceae</taxon>
        <taxon>Amygdaloideae</taxon>
        <taxon>Amygdaleae</taxon>
        <taxon>Prunus</taxon>
    </lineage>
</organism>
<protein>
    <submittedName>
        <fullName evidence="1">Uncharacterized protein</fullName>
    </submittedName>
</protein>
<evidence type="ECO:0000313" key="1">
    <source>
        <dbReference type="EMBL" id="CAB4266113.1"/>
    </source>
</evidence>
<name>A0A6J5TQJ7_PRUAR</name>
<evidence type="ECO:0000313" key="2">
    <source>
        <dbReference type="Proteomes" id="UP000507222"/>
    </source>
</evidence>
<proteinExistence type="predicted"/>
<dbReference type="Proteomes" id="UP000507222">
    <property type="component" value="Unassembled WGS sequence"/>
</dbReference>
<reference evidence="1 2" key="1">
    <citation type="submission" date="2020-05" db="EMBL/GenBank/DDBJ databases">
        <authorList>
            <person name="Campoy J."/>
            <person name="Schneeberger K."/>
            <person name="Spophaly S."/>
        </authorList>
    </citation>
    <scope>NUCLEOTIDE SEQUENCE [LARGE SCALE GENOMIC DNA]</scope>
    <source>
        <strain evidence="1">PruArmRojPasFocal</strain>
    </source>
</reference>
<dbReference type="EMBL" id="CAEKDK010000001">
    <property type="protein sequence ID" value="CAB4266113.1"/>
    <property type="molecule type" value="Genomic_DNA"/>
</dbReference>
<sequence length="66" mass="7472">MQAIQFQNVARMAALNKLSSSRKRTQDGFAIYTKEELGINKADAGSTPPHFLHPFVCRRVCYDNID</sequence>
<dbReference type="PANTHER" id="PTHR34066:SF1">
    <property type="entry name" value="DUF1764 FAMILY PROTEIN"/>
    <property type="match status" value="1"/>
</dbReference>
<accession>A0A6J5TQJ7</accession>
<gene>
    <name evidence="1" type="ORF">CURHAP_LOCUS8360</name>
</gene>